<gene>
    <name evidence="2" type="ORF">MNBD_DELTA01-294</name>
</gene>
<proteinExistence type="predicted"/>
<evidence type="ECO:0008006" key="3">
    <source>
        <dbReference type="Google" id="ProtNLM"/>
    </source>
</evidence>
<accession>A0A3B0REU2</accession>
<keyword evidence="1" id="KW-0677">Repeat</keyword>
<name>A0A3B0REU2_9ZZZZ</name>
<dbReference type="AlphaFoldDB" id="A0A3B0REU2"/>
<dbReference type="PANTHER" id="PTHR24104:SF25">
    <property type="entry name" value="PROTEIN LIN-41"/>
    <property type="match status" value="1"/>
</dbReference>
<dbReference type="SUPFAM" id="SSF101898">
    <property type="entry name" value="NHL repeat"/>
    <property type="match status" value="1"/>
</dbReference>
<dbReference type="InterPro" id="IPR011042">
    <property type="entry name" value="6-blade_b-propeller_TolB-like"/>
</dbReference>
<sequence>MFVFLDSLKGLCRLVVIVAVFVAVSSAFVTPSFAAKAELITIAVLDGDELTGSMAEPAALFVDEAKKRLYVADTVNNRLISFDKDLVFIAALTHDNFKLPLSVGKLKSGEFFITDASDGALKLINIKDKLITTFNIKGLKAAAEEFMPGRFAMDDGGNLYIVDKLNKRIVVADKDGNYQRSITAKGKSVYGFNDVRVDAKGYVYAVDTVGATIYIFNEKGALVTRFGGKGGEAGLVFPVSVAINSKGLIYVAERYLSQIMVYNRFGALQFTLLSKGVTPGEIYHPSYIYIDKSDIIYTIDGARVQVFKEKR</sequence>
<dbReference type="GO" id="GO:0043161">
    <property type="term" value="P:proteasome-mediated ubiquitin-dependent protein catabolic process"/>
    <property type="evidence" value="ECO:0007669"/>
    <property type="project" value="TreeGrafter"/>
</dbReference>
<organism evidence="2">
    <name type="scientific">hydrothermal vent metagenome</name>
    <dbReference type="NCBI Taxonomy" id="652676"/>
    <lineage>
        <taxon>unclassified sequences</taxon>
        <taxon>metagenomes</taxon>
        <taxon>ecological metagenomes</taxon>
    </lineage>
</organism>
<evidence type="ECO:0000313" key="2">
    <source>
        <dbReference type="EMBL" id="VAV83153.1"/>
    </source>
</evidence>
<dbReference type="InterPro" id="IPR001258">
    <property type="entry name" value="NHL_repeat"/>
</dbReference>
<reference evidence="2" key="1">
    <citation type="submission" date="2018-06" db="EMBL/GenBank/DDBJ databases">
        <authorList>
            <person name="Zhirakovskaya E."/>
        </authorList>
    </citation>
    <scope>NUCLEOTIDE SEQUENCE</scope>
</reference>
<dbReference type="PANTHER" id="PTHR24104">
    <property type="entry name" value="E3 UBIQUITIN-PROTEIN LIGASE NHLRC1-RELATED"/>
    <property type="match status" value="1"/>
</dbReference>
<dbReference type="GO" id="GO:0008270">
    <property type="term" value="F:zinc ion binding"/>
    <property type="evidence" value="ECO:0007669"/>
    <property type="project" value="UniProtKB-KW"/>
</dbReference>
<dbReference type="CDD" id="cd05819">
    <property type="entry name" value="NHL"/>
    <property type="match status" value="1"/>
</dbReference>
<dbReference type="GO" id="GO:0000209">
    <property type="term" value="P:protein polyubiquitination"/>
    <property type="evidence" value="ECO:0007669"/>
    <property type="project" value="TreeGrafter"/>
</dbReference>
<evidence type="ECO:0000256" key="1">
    <source>
        <dbReference type="ARBA" id="ARBA00022737"/>
    </source>
</evidence>
<dbReference type="PROSITE" id="PS51125">
    <property type="entry name" value="NHL"/>
    <property type="match status" value="1"/>
</dbReference>
<protein>
    <recommendedName>
        <fullName evidence="3">NHL repeat domain protein</fullName>
    </recommendedName>
</protein>
<dbReference type="EMBL" id="UOEA01000036">
    <property type="protein sequence ID" value="VAV83153.1"/>
    <property type="molecule type" value="Genomic_DNA"/>
</dbReference>
<dbReference type="Gene3D" id="2.120.10.30">
    <property type="entry name" value="TolB, C-terminal domain"/>
    <property type="match status" value="1"/>
</dbReference>
<dbReference type="InterPro" id="IPR050952">
    <property type="entry name" value="TRIM-NHL_E3_ligases"/>
</dbReference>
<dbReference type="GO" id="GO:0061630">
    <property type="term" value="F:ubiquitin protein ligase activity"/>
    <property type="evidence" value="ECO:0007669"/>
    <property type="project" value="TreeGrafter"/>
</dbReference>